<dbReference type="InterPro" id="IPR040344">
    <property type="entry name" value="At3g17950-like"/>
</dbReference>
<keyword evidence="3" id="KW-1185">Reference proteome</keyword>
<accession>A0A9Q0QVJ0</accession>
<dbReference type="EMBL" id="JAMYWD010000004">
    <property type="protein sequence ID" value="KAJ4973362.1"/>
    <property type="molecule type" value="Genomic_DNA"/>
</dbReference>
<keyword evidence="1" id="KW-0732">Signal</keyword>
<name>A0A9Q0QVJ0_9MAGN</name>
<feature type="signal peptide" evidence="1">
    <location>
        <begin position="1"/>
        <end position="26"/>
    </location>
</feature>
<feature type="chain" id="PRO_5040130578" evidence="1">
    <location>
        <begin position="27"/>
        <end position="181"/>
    </location>
</feature>
<organism evidence="2 3">
    <name type="scientific">Protea cynaroides</name>
    <dbReference type="NCBI Taxonomy" id="273540"/>
    <lineage>
        <taxon>Eukaryota</taxon>
        <taxon>Viridiplantae</taxon>
        <taxon>Streptophyta</taxon>
        <taxon>Embryophyta</taxon>
        <taxon>Tracheophyta</taxon>
        <taxon>Spermatophyta</taxon>
        <taxon>Magnoliopsida</taxon>
        <taxon>Proteales</taxon>
        <taxon>Proteaceae</taxon>
        <taxon>Protea</taxon>
    </lineage>
</organism>
<comment type="caution">
    <text evidence="2">The sequence shown here is derived from an EMBL/GenBank/DDBJ whole genome shotgun (WGS) entry which is preliminary data.</text>
</comment>
<proteinExistence type="predicted"/>
<dbReference type="Proteomes" id="UP001141806">
    <property type="component" value="Unassembled WGS sequence"/>
</dbReference>
<dbReference type="PANTHER" id="PTHR33544">
    <property type="entry name" value="DUF4005 DOMAIN-CONTAINING PROTEIN-RELATED"/>
    <property type="match status" value="1"/>
</dbReference>
<evidence type="ECO:0000313" key="2">
    <source>
        <dbReference type="EMBL" id="KAJ4973362.1"/>
    </source>
</evidence>
<sequence length="181" mass="19575">MICFHSHLQLSLRFLLLILILNQRDPFSMIGARPYTLMGVSFPAITARISSTARVSSQRENNVGSAIVGDGGGESKRVERTRMRMRTRRKWWKLCRDDSASSSSLGDFLEVERRFGDGTFYGEAAELENVVPPSSAPGNGRLLFADGRVLPPSQTVAPPPPAGALCRLPVLLTGICTGGGG</sequence>
<dbReference type="AlphaFoldDB" id="A0A9Q0QVJ0"/>
<dbReference type="PANTHER" id="PTHR33544:SF15">
    <property type="entry name" value="OS06G0256800 PROTEIN"/>
    <property type="match status" value="1"/>
</dbReference>
<evidence type="ECO:0000256" key="1">
    <source>
        <dbReference type="SAM" id="SignalP"/>
    </source>
</evidence>
<evidence type="ECO:0000313" key="3">
    <source>
        <dbReference type="Proteomes" id="UP001141806"/>
    </source>
</evidence>
<dbReference type="OrthoDB" id="1894399at2759"/>
<protein>
    <submittedName>
        <fullName evidence="2">Uncharacterized protein</fullName>
    </submittedName>
</protein>
<gene>
    <name evidence="2" type="ORF">NE237_006536</name>
</gene>
<reference evidence="2" key="1">
    <citation type="journal article" date="2023" name="Plant J.">
        <title>The genome of the king protea, Protea cynaroides.</title>
        <authorList>
            <person name="Chang J."/>
            <person name="Duong T.A."/>
            <person name="Schoeman C."/>
            <person name="Ma X."/>
            <person name="Roodt D."/>
            <person name="Barker N."/>
            <person name="Li Z."/>
            <person name="Van de Peer Y."/>
            <person name="Mizrachi E."/>
        </authorList>
    </citation>
    <scope>NUCLEOTIDE SEQUENCE</scope>
    <source>
        <tissue evidence="2">Young leaves</tissue>
    </source>
</reference>